<organism evidence="2 3">
    <name type="scientific">Anaerorhabdus furcosa</name>
    <dbReference type="NCBI Taxonomy" id="118967"/>
    <lineage>
        <taxon>Bacteria</taxon>
        <taxon>Bacillati</taxon>
        <taxon>Bacillota</taxon>
        <taxon>Erysipelotrichia</taxon>
        <taxon>Erysipelotrichales</taxon>
        <taxon>Erysipelotrichaceae</taxon>
        <taxon>Anaerorhabdus</taxon>
    </lineage>
</organism>
<evidence type="ECO:0000313" key="3">
    <source>
        <dbReference type="Proteomes" id="UP000243297"/>
    </source>
</evidence>
<dbReference type="InterPro" id="IPR014922">
    <property type="entry name" value="YdhG-like"/>
</dbReference>
<dbReference type="STRING" id="118967.SAMN02745191_2370"/>
<dbReference type="SUPFAM" id="SSF159888">
    <property type="entry name" value="YdhG-like"/>
    <property type="match status" value="1"/>
</dbReference>
<sequence>MGVIDDYIKSCPKSHQEKLIEIYGIIKKAAPMADEKISWAMPTFYLNGNLVHFAMGKHHIGLYPGASGVEHFLDRLDDYKHSKGAIQFPLDKPLPKKLITDIVKFRVKENK</sequence>
<accession>A0A1T4QAN3</accession>
<proteinExistence type="predicted"/>
<dbReference type="Pfam" id="PF08818">
    <property type="entry name" value="DUF1801"/>
    <property type="match status" value="1"/>
</dbReference>
<dbReference type="Gene3D" id="3.90.1150.200">
    <property type="match status" value="1"/>
</dbReference>
<reference evidence="3" key="1">
    <citation type="submission" date="2017-02" db="EMBL/GenBank/DDBJ databases">
        <authorList>
            <person name="Varghese N."/>
            <person name="Submissions S."/>
        </authorList>
    </citation>
    <scope>NUCLEOTIDE SEQUENCE [LARGE SCALE GENOMIC DNA]</scope>
    <source>
        <strain evidence="3">ATCC 25662</strain>
    </source>
</reference>
<dbReference type="Proteomes" id="UP000243297">
    <property type="component" value="Unassembled WGS sequence"/>
</dbReference>
<evidence type="ECO:0000259" key="1">
    <source>
        <dbReference type="Pfam" id="PF08818"/>
    </source>
</evidence>
<dbReference type="RefSeq" id="WP_078712755.1">
    <property type="nucleotide sequence ID" value="NZ_FUWY01000009.1"/>
</dbReference>
<dbReference type="OrthoDB" id="115213at2"/>
<gene>
    <name evidence="2" type="ORF">SAMN02745191_2370</name>
</gene>
<feature type="domain" description="YdhG-like" evidence="1">
    <location>
        <begin position="15"/>
        <end position="107"/>
    </location>
</feature>
<name>A0A1T4QAN3_9FIRM</name>
<protein>
    <submittedName>
        <fullName evidence="2">Uncharacterized conserved protein YdhG, YjbR/CyaY-like superfamily, DUF1801 family</fullName>
    </submittedName>
</protein>
<dbReference type="AlphaFoldDB" id="A0A1T4QAN3"/>
<dbReference type="EMBL" id="FUWY01000009">
    <property type="protein sequence ID" value="SKA00601.1"/>
    <property type="molecule type" value="Genomic_DNA"/>
</dbReference>
<evidence type="ECO:0000313" key="2">
    <source>
        <dbReference type="EMBL" id="SKA00601.1"/>
    </source>
</evidence>
<keyword evidence="3" id="KW-1185">Reference proteome</keyword>